<organism evidence="4 5">
    <name type="scientific">Acanthaster planci</name>
    <name type="common">Crown-of-thorns starfish</name>
    <dbReference type="NCBI Taxonomy" id="133434"/>
    <lineage>
        <taxon>Eukaryota</taxon>
        <taxon>Metazoa</taxon>
        <taxon>Echinodermata</taxon>
        <taxon>Eleutherozoa</taxon>
        <taxon>Asterozoa</taxon>
        <taxon>Asteroidea</taxon>
        <taxon>Valvatacea</taxon>
        <taxon>Valvatida</taxon>
        <taxon>Acanthasteridae</taxon>
        <taxon>Acanthaster</taxon>
    </lineage>
</organism>
<proteinExistence type="inferred from homology"/>
<sequence length="146" mass="17107">MAANMDESVLCEDFLRFQDVLKNMRTIDDKIIYALNTTVPTQSFAGQVDATETCKDLHFQLEKAYSERENAIRRCISHVSTTVNRLLDERTKNPDSMAINRDLRKERTKLQQMQMELNVEEIVKDRSLKVFHERCRNHYIPHSTSS</sequence>
<evidence type="ECO:0000256" key="1">
    <source>
        <dbReference type="ARBA" id="ARBA00024204"/>
    </source>
</evidence>
<evidence type="ECO:0000313" key="4">
    <source>
        <dbReference type="Proteomes" id="UP000694845"/>
    </source>
</evidence>
<dbReference type="Proteomes" id="UP000694845">
    <property type="component" value="Unplaced"/>
</dbReference>
<dbReference type="AlphaFoldDB" id="A0A8B7ZR99"/>
<dbReference type="PANTHER" id="PTHR31905:SF2">
    <property type="entry name" value="PROTEIN MIX23"/>
    <property type="match status" value="1"/>
</dbReference>
<evidence type="ECO:0000313" key="5">
    <source>
        <dbReference type="RefSeq" id="XP_022107602.1"/>
    </source>
</evidence>
<dbReference type="InterPro" id="IPR019171">
    <property type="entry name" value="MIX23"/>
</dbReference>
<dbReference type="KEGG" id="aplc:110988431"/>
<protein>
    <recommendedName>
        <fullName evidence="2">Protein MIX23</fullName>
    </recommendedName>
    <alternativeName>
        <fullName evidence="3">Coiled-coil domain-containing protein 58</fullName>
    </alternativeName>
</protein>
<evidence type="ECO:0000256" key="2">
    <source>
        <dbReference type="ARBA" id="ARBA00024228"/>
    </source>
</evidence>
<dbReference type="OrthoDB" id="5593818at2759"/>
<reference evidence="5" key="1">
    <citation type="submission" date="2025-08" db="UniProtKB">
        <authorList>
            <consortium name="RefSeq"/>
        </authorList>
    </citation>
    <scope>IDENTIFICATION</scope>
</reference>
<dbReference type="CTD" id="40159"/>
<evidence type="ECO:0000256" key="3">
    <source>
        <dbReference type="ARBA" id="ARBA00030733"/>
    </source>
</evidence>
<name>A0A8B7ZR99_ACAPL</name>
<dbReference type="RefSeq" id="XP_022107602.1">
    <property type="nucleotide sequence ID" value="XM_022251910.1"/>
</dbReference>
<comment type="similarity">
    <text evidence="1">Belongs to the MIX23 family.</text>
</comment>
<gene>
    <name evidence="5" type="primary">LOC110988431</name>
</gene>
<accession>A0A8B7ZR99</accession>
<dbReference type="GeneID" id="110988431"/>
<dbReference type="GO" id="GO:0005758">
    <property type="term" value="C:mitochondrial intermembrane space"/>
    <property type="evidence" value="ECO:0007669"/>
    <property type="project" value="InterPro"/>
</dbReference>
<keyword evidence="4" id="KW-1185">Reference proteome</keyword>
<dbReference type="PANTHER" id="PTHR31905">
    <property type="entry name" value="COILED-COIL DOMAIN-CONTAINING PROTEIN 58"/>
    <property type="match status" value="1"/>
</dbReference>
<dbReference type="Pfam" id="PF09774">
    <property type="entry name" value="MIX23"/>
    <property type="match status" value="1"/>
</dbReference>